<organism evidence="1 2">
    <name type="scientific">Rotaria sordida</name>
    <dbReference type="NCBI Taxonomy" id="392033"/>
    <lineage>
        <taxon>Eukaryota</taxon>
        <taxon>Metazoa</taxon>
        <taxon>Spiralia</taxon>
        <taxon>Gnathifera</taxon>
        <taxon>Rotifera</taxon>
        <taxon>Eurotatoria</taxon>
        <taxon>Bdelloidea</taxon>
        <taxon>Philodinida</taxon>
        <taxon>Philodinidae</taxon>
        <taxon>Rotaria</taxon>
    </lineage>
</organism>
<comment type="caution">
    <text evidence="1">The sequence shown here is derived from an EMBL/GenBank/DDBJ whole genome shotgun (WGS) entry which is preliminary data.</text>
</comment>
<reference evidence="1" key="1">
    <citation type="submission" date="2021-02" db="EMBL/GenBank/DDBJ databases">
        <authorList>
            <person name="Nowell W R."/>
        </authorList>
    </citation>
    <scope>NUCLEOTIDE SEQUENCE</scope>
</reference>
<protein>
    <submittedName>
        <fullName evidence="1">Uncharacterized protein</fullName>
    </submittedName>
</protein>
<feature type="non-terminal residue" evidence="1">
    <location>
        <position position="1"/>
    </location>
</feature>
<sequence>GWRRDAPIPIPTNSNSWLGIDGIG</sequence>
<dbReference type="EMBL" id="CAJNOU010006648">
    <property type="protein sequence ID" value="CAF1509299.1"/>
    <property type="molecule type" value="Genomic_DNA"/>
</dbReference>
<dbReference type="Proteomes" id="UP000663889">
    <property type="component" value="Unassembled WGS sequence"/>
</dbReference>
<name>A0A815TTC3_9BILA</name>
<dbReference type="AlphaFoldDB" id="A0A815TTC3"/>
<evidence type="ECO:0000313" key="2">
    <source>
        <dbReference type="Proteomes" id="UP000663889"/>
    </source>
</evidence>
<gene>
    <name evidence="1" type="ORF">SEV965_LOCUS36474</name>
</gene>
<proteinExistence type="predicted"/>
<evidence type="ECO:0000313" key="1">
    <source>
        <dbReference type="EMBL" id="CAF1509299.1"/>
    </source>
</evidence>
<accession>A0A815TTC3</accession>